<dbReference type="InParanoid" id="A0A1X7TQ83"/>
<protein>
    <recommendedName>
        <fullName evidence="2">Reverse transcriptase Ty1/copia-type domain-containing protein</fullName>
    </recommendedName>
</protein>
<name>A0A1X7TQ83_AMPQE</name>
<evidence type="ECO:0008006" key="2">
    <source>
        <dbReference type="Google" id="ProtNLM"/>
    </source>
</evidence>
<dbReference type="EnsemblMetazoa" id="Aqu2.1.17239_001">
    <property type="protein sequence ID" value="Aqu2.1.17239_001"/>
    <property type="gene ID" value="Aqu2.1.17239"/>
</dbReference>
<dbReference type="AlphaFoldDB" id="A0A1X7TQ83"/>
<evidence type="ECO:0000313" key="1">
    <source>
        <dbReference type="EnsemblMetazoa" id="Aqu2.1.17239_001"/>
    </source>
</evidence>
<organism evidence="1">
    <name type="scientific">Amphimedon queenslandica</name>
    <name type="common">Sponge</name>
    <dbReference type="NCBI Taxonomy" id="400682"/>
    <lineage>
        <taxon>Eukaryota</taxon>
        <taxon>Metazoa</taxon>
        <taxon>Porifera</taxon>
        <taxon>Demospongiae</taxon>
        <taxon>Heteroscleromorpha</taxon>
        <taxon>Haplosclerida</taxon>
        <taxon>Niphatidae</taxon>
        <taxon>Amphimedon</taxon>
    </lineage>
</organism>
<sequence>MKDVKKRSVWIGQPTYTLNVLEKFGLQDAKPVATPVCVSSKLRKSTDDDELVDENLYQSAIGSLQYLSTMTRPDITFCVQCCKIQLKANEGTLGCS</sequence>
<dbReference type="eggNOG" id="KOG0017">
    <property type="taxonomic scope" value="Eukaryota"/>
</dbReference>
<proteinExistence type="predicted"/>
<accession>A0A1X7TQ83</accession>
<reference evidence="1" key="1">
    <citation type="submission" date="2017-05" db="UniProtKB">
        <authorList>
            <consortium name="EnsemblMetazoa"/>
        </authorList>
    </citation>
    <scope>IDENTIFICATION</scope>
</reference>